<feature type="transmembrane region" description="Helical" evidence="1">
    <location>
        <begin position="72"/>
        <end position="96"/>
    </location>
</feature>
<sequence>MCRAPVWTIFMKTRITNVWFNLSSSYWFVPALLGFAAVGLSYGVYAVDVYLRENDVSSVWWLYGGGISGARTILTSMATSLVTIASVVFSISLLVLSTTLSQYGPLLIRNFMHDRASQVTFGIFVATFIYCYLMLNLLKGQQVDYMPGLSVTVGILLGIVSVGVLVYFIHHMAASIQSDNVIATVGKDFEKTIARLYPESKKNNNRRPTNKVDPSVPPDFDQHASPVLAAQAGYLQAVDTQHLLHIAGENDLILRLGFRPGLFVNEQHALALVWPGERKDERICREIRQGFIFGTERTLEQDVEFAVNQIIEIAVRALSPSLNDPFIALTCVDWLGVGLMKMAESDIPSPYHYDKSGKLRIIAHPLDFVELTGEMFTKLRQYANLNVATTIRLLEVIQEIGGTVQREPDRVALLKHALMLERGSRALQMQQWERKCVEEKFRLAVRALMKDAGPPAYDSYRKRNYEGR</sequence>
<dbReference type="Pfam" id="PF10011">
    <property type="entry name" value="DUF2254"/>
    <property type="match status" value="1"/>
</dbReference>
<keyword evidence="1" id="KW-0472">Membrane</keyword>
<evidence type="ECO:0000313" key="3">
    <source>
        <dbReference type="Proteomes" id="UP000265882"/>
    </source>
</evidence>
<comment type="caution">
    <text evidence="2">The sequence shown here is derived from an EMBL/GenBank/DDBJ whole genome shotgun (WGS) entry which is preliminary data.</text>
</comment>
<accession>A0A3A4P3Q6</accession>
<feature type="transmembrane region" description="Helical" evidence="1">
    <location>
        <begin position="116"/>
        <end position="135"/>
    </location>
</feature>
<reference evidence="2 3" key="1">
    <citation type="journal article" date="2017" name="ISME J.">
        <title>Energy and carbon metabolisms in a deep terrestrial subsurface fluid microbial community.</title>
        <authorList>
            <person name="Momper L."/>
            <person name="Jungbluth S.P."/>
            <person name="Lee M.D."/>
            <person name="Amend J.P."/>
        </authorList>
    </citation>
    <scope>NUCLEOTIDE SEQUENCE [LARGE SCALE GENOMIC DNA]</scope>
    <source>
        <strain evidence="2">SURF_5</strain>
    </source>
</reference>
<dbReference type="InterPro" id="IPR018723">
    <property type="entry name" value="DUF2254_membrane"/>
</dbReference>
<dbReference type="EMBL" id="QZKU01000018">
    <property type="protein sequence ID" value="RJP25779.1"/>
    <property type="molecule type" value="Genomic_DNA"/>
</dbReference>
<dbReference type="AlphaFoldDB" id="A0A3A4P3Q6"/>
<protein>
    <submittedName>
        <fullName evidence="2">DUF2254 domain-containing protein</fullName>
    </submittedName>
</protein>
<keyword evidence="1" id="KW-1133">Transmembrane helix</keyword>
<dbReference type="Proteomes" id="UP000265882">
    <property type="component" value="Unassembled WGS sequence"/>
</dbReference>
<feature type="transmembrane region" description="Helical" evidence="1">
    <location>
        <begin position="27"/>
        <end position="51"/>
    </location>
</feature>
<feature type="transmembrane region" description="Helical" evidence="1">
    <location>
        <begin position="147"/>
        <end position="169"/>
    </location>
</feature>
<evidence type="ECO:0000313" key="2">
    <source>
        <dbReference type="EMBL" id="RJP25779.1"/>
    </source>
</evidence>
<evidence type="ECO:0000256" key="1">
    <source>
        <dbReference type="SAM" id="Phobius"/>
    </source>
</evidence>
<gene>
    <name evidence="2" type="ORF">C4520_01800</name>
</gene>
<keyword evidence="1" id="KW-0812">Transmembrane</keyword>
<organism evidence="2 3">
    <name type="scientific">Abyssobacteria bacterium (strain SURF_5)</name>
    <dbReference type="NCBI Taxonomy" id="2093360"/>
    <lineage>
        <taxon>Bacteria</taxon>
        <taxon>Pseudomonadati</taxon>
        <taxon>Candidatus Hydrogenedentota</taxon>
        <taxon>Candidatus Abyssobacteria</taxon>
    </lineage>
</organism>
<proteinExistence type="predicted"/>
<name>A0A3A4P3Q6_ABYX5</name>